<feature type="transmembrane region" description="Helical" evidence="1">
    <location>
        <begin position="5"/>
        <end position="29"/>
    </location>
</feature>
<keyword evidence="1" id="KW-0472">Membrane</keyword>
<feature type="transmembrane region" description="Helical" evidence="1">
    <location>
        <begin position="57"/>
        <end position="80"/>
    </location>
</feature>
<name>C9ZIF7_TRYB9</name>
<evidence type="ECO:0000313" key="3">
    <source>
        <dbReference type="Proteomes" id="UP000002316"/>
    </source>
</evidence>
<sequence length="167" mass="20092">MHLYFYFVVVVFHHTYIYIYMSISLSLIFTPYHSSIMSSHVSSCLVSSPFSFSPFSVLYSTAICLFICFGTFFFSFFFLLNSVNHSKEGFFFLFWKKKKKRKEKEEKKKEGSKRDQICTQWDVGERNIRHVLMHELNKLFNHYFISVHKKVKREKEGEEMGKRKKKK</sequence>
<reference evidence="3" key="1">
    <citation type="journal article" date="2010" name="PLoS Negl. Trop. Dis.">
        <title>The genome sequence of Trypanosoma brucei gambiense, causative agent of chronic human african trypanosomiasis.</title>
        <authorList>
            <person name="Jackson A.P."/>
            <person name="Sanders M."/>
            <person name="Berry A."/>
            <person name="McQuillan J."/>
            <person name="Aslett M.A."/>
            <person name="Quail M.A."/>
            <person name="Chukualim B."/>
            <person name="Capewell P."/>
            <person name="MacLeod A."/>
            <person name="Melville S.E."/>
            <person name="Gibson W."/>
            <person name="Barry J.D."/>
            <person name="Berriman M."/>
            <person name="Hertz-Fowler C."/>
        </authorList>
    </citation>
    <scope>NUCLEOTIDE SEQUENCE [LARGE SCALE GENOMIC DNA]</scope>
    <source>
        <strain evidence="3">MHOM/CI/86/DAL972</strain>
    </source>
</reference>
<dbReference type="KEGG" id="tbg:TbgDal_I1315"/>
<dbReference type="RefSeq" id="XP_011771390.1">
    <property type="nucleotide sequence ID" value="XM_011773088.1"/>
</dbReference>
<protein>
    <submittedName>
        <fullName evidence="2">Uncharacterized protein</fullName>
    </submittedName>
</protein>
<evidence type="ECO:0000313" key="2">
    <source>
        <dbReference type="EMBL" id="CBH08949.1"/>
    </source>
</evidence>
<dbReference type="EMBL" id="FN554964">
    <property type="protein sequence ID" value="CBH08949.1"/>
    <property type="molecule type" value="Genomic_DNA"/>
</dbReference>
<evidence type="ECO:0000256" key="1">
    <source>
        <dbReference type="SAM" id="Phobius"/>
    </source>
</evidence>
<accession>C9ZIF7</accession>
<keyword evidence="1" id="KW-1133">Transmembrane helix</keyword>
<dbReference type="AlphaFoldDB" id="C9ZIF7"/>
<dbReference type="GeneID" id="23858183"/>
<organism evidence="2 3">
    <name type="scientific">Trypanosoma brucei gambiense (strain MHOM/CI/86/DAL972)</name>
    <dbReference type="NCBI Taxonomy" id="679716"/>
    <lineage>
        <taxon>Eukaryota</taxon>
        <taxon>Discoba</taxon>
        <taxon>Euglenozoa</taxon>
        <taxon>Kinetoplastea</taxon>
        <taxon>Metakinetoplastina</taxon>
        <taxon>Trypanosomatida</taxon>
        <taxon>Trypanosomatidae</taxon>
        <taxon>Trypanosoma</taxon>
    </lineage>
</organism>
<dbReference type="Proteomes" id="UP000002316">
    <property type="component" value="Chromosome 1"/>
</dbReference>
<gene>
    <name evidence="2" type="ORF">TbgDal_I1315</name>
</gene>
<proteinExistence type="predicted"/>
<keyword evidence="1" id="KW-0812">Transmembrane</keyword>